<gene>
    <name evidence="2" type="ORF">PILCRDRAFT_76654</name>
</gene>
<dbReference type="PANTHER" id="PTHR11081">
    <property type="entry name" value="FLAP ENDONUCLEASE FAMILY MEMBER"/>
    <property type="match status" value="1"/>
</dbReference>
<evidence type="ECO:0000313" key="2">
    <source>
        <dbReference type="EMBL" id="KIM77468.1"/>
    </source>
</evidence>
<dbReference type="AlphaFoldDB" id="A0A0C3AU51"/>
<dbReference type="GO" id="GO:0017108">
    <property type="term" value="F:5'-flap endonuclease activity"/>
    <property type="evidence" value="ECO:0007669"/>
    <property type="project" value="TreeGrafter"/>
</dbReference>
<feature type="non-terminal residue" evidence="2">
    <location>
        <position position="1"/>
    </location>
</feature>
<dbReference type="EMBL" id="KN833024">
    <property type="protein sequence ID" value="KIM77468.1"/>
    <property type="molecule type" value="Genomic_DNA"/>
</dbReference>
<dbReference type="InterPro" id="IPR036279">
    <property type="entry name" value="5-3_exonuclease_C_sf"/>
</dbReference>
<name>A0A0C3AU51_PILCF</name>
<protein>
    <recommendedName>
        <fullName evidence="1">XPG-I domain-containing protein</fullName>
    </recommendedName>
</protein>
<reference evidence="2 3" key="1">
    <citation type="submission" date="2014-04" db="EMBL/GenBank/DDBJ databases">
        <authorList>
            <consortium name="DOE Joint Genome Institute"/>
            <person name="Kuo A."/>
            <person name="Tarkka M."/>
            <person name="Buscot F."/>
            <person name="Kohler A."/>
            <person name="Nagy L.G."/>
            <person name="Floudas D."/>
            <person name="Copeland A."/>
            <person name="Barry K.W."/>
            <person name="Cichocki N."/>
            <person name="Veneault-Fourrey C."/>
            <person name="LaButti K."/>
            <person name="Lindquist E.A."/>
            <person name="Lipzen A."/>
            <person name="Lundell T."/>
            <person name="Morin E."/>
            <person name="Murat C."/>
            <person name="Sun H."/>
            <person name="Tunlid A."/>
            <person name="Henrissat B."/>
            <person name="Grigoriev I.V."/>
            <person name="Hibbett D.S."/>
            <person name="Martin F."/>
            <person name="Nordberg H.P."/>
            <person name="Cantor M.N."/>
            <person name="Hua S.X."/>
        </authorList>
    </citation>
    <scope>NUCLEOTIDE SEQUENCE [LARGE SCALE GENOMIC DNA]</scope>
    <source>
        <strain evidence="2 3">F 1598</strain>
    </source>
</reference>
<reference evidence="3" key="2">
    <citation type="submission" date="2015-01" db="EMBL/GenBank/DDBJ databases">
        <title>Evolutionary Origins and Diversification of the Mycorrhizal Mutualists.</title>
        <authorList>
            <consortium name="DOE Joint Genome Institute"/>
            <consortium name="Mycorrhizal Genomics Consortium"/>
            <person name="Kohler A."/>
            <person name="Kuo A."/>
            <person name="Nagy L.G."/>
            <person name="Floudas D."/>
            <person name="Copeland A."/>
            <person name="Barry K.W."/>
            <person name="Cichocki N."/>
            <person name="Veneault-Fourrey C."/>
            <person name="LaButti K."/>
            <person name="Lindquist E.A."/>
            <person name="Lipzen A."/>
            <person name="Lundell T."/>
            <person name="Morin E."/>
            <person name="Murat C."/>
            <person name="Riley R."/>
            <person name="Ohm R."/>
            <person name="Sun H."/>
            <person name="Tunlid A."/>
            <person name="Henrissat B."/>
            <person name="Grigoriev I.V."/>
            <person name="Hibbett D.S."/>
            <person name="Martin F."/>
        </authorList>
    </citation>
    <scope>NUCLEOTIDE SEQUENCE [LARGE SCALE GENOMIC DNA]</scope>
    <source>
        <strain evidence="3">F 1598</strain>
    </source>
</reference>
<dbReference type="PRINTS" id="PR00853">
    <property type="entry name" value="XPGRADSUPER"/>
</dbReference>
<proteinExistence type="predicted"/>
<organism evidence="2 3">
    <name type="scientific">Piloderma croceum (strain F 1598)</name>
    <dbReference type="NCBI Taxonomy" id="765440"/>
    <lineage>
        <taxon>Eukaryota</taxon>
        <taxon>Fungi</taxon>
        <taxon>Dikarya</taxon>
        <taxon>Basidiomycota</taxon>
        <taxon>Agaricomycotina</taxon>
        <taxon>Agaricomycetes</taxon>
        <taxon>Agaricomycetidae</taxon>
        <taxon>Atheliales</taxon>
        <taxon>Atheliaceae</taxon>
        <taxon>Piloderma</taxon>
    </lineage>
</organism>
<evidence type="ECO:0000259" key="1">
    <source>
        <dbReference type="Pfam" id="PF00867"/>
    </source>
</evidence>
<dbReference type="STRING" id="765440.A0A0C3AU51"/>
<dbReference type="GO" id="GO:0006281">
    <property type="term" value="P:DNA repair"/>
    <property type="evidence" value="ECO:0007669"/>
    <property type="project" value="UniProtKB-ARBA"/>
</dbReference>
<evidence type="ECO:0000313" key="3">
    <source>
        <dbReference type="Proteomes" id="UP000054166"/>
    </source>
</evidence>
<sequence>QAVGEAEVELASMSKAGTLDLVLTEDSDSMLFGTLLVARECGKEHSQNFNMTLYYSINVETHPVLGFTPEDLIFIAIMSGGDYSKGLVGCRIQISSQLAQAGFGRRLIKGIHDSTGALRDQFLHEWCRDICSTLWTNSLGSCHPHLANNFPDDFPDLNVLNLYLHPACLEQSFAALTFSCSEPQAVDLTCFAAVNF</sequence>
<dbReference type="SUPFAM" id="SSF47807">
    <property type="entry name" value="5' to 3' exonuclease, C-terminal subdomain"/>
    <property type="match status" value="1"/>
</dbReference>
<dbReference type="InterPro" id="IPR029060">
    <property type="entry name" value="PIN-like_dom_sf"/>
</dbReference>
<dbReference type="InterPro" id="IPR006086">
    <property type="entry name" value="XPG-I_dom"/>
</dbReference>
<dbReference type="SUPFAM" id="SSF88723">
    <property type="entry name" value="PIN domain-like"/>
    <property type="match status" value="1"/>
</dbReference>
<dbReference type="HOGENOM" id="CLU_007575_4_1_1"/>
<keyword evidence="3" id="KW-1185">Reference proteome</keyword>
<dbReference type="Gene3D" id="3.40.50.1010">
    <property type="entry name" value="5'-nuclease"/>
    <property type="match status" value="1"/>
</dbReference>
<dbReference type="Pfam" id="PF00867">
    <property type="entry name" value="XPG_I"/>
    <property type="match status" value="1"/>
</dbReference>
<dbReference type="OrthoDB" id="2148513at2759"/>
<dbReference type="InterPro" id="IPR006084">
    <property type="entry name" value="XPG/Rad2"/>
</dbReference>
<dbReference type="InParanoid" id="A0A0C3AU51"/>
<dbReference type="Proteomes" id="UP000054166">
    <property type="component" value="Unassembled WGS sequence"/>
</dbReference>
<accession>A0A0C3AU51</accession>
<dbReference type="PANTHER" id="PTHR11081:SF75">
    <property type="entry name" value="ENDONUCLEASE, PUTATIVE (AFU_ORTHOLOGUE AFUA_3G13260)-RELATED"/>
    <property type="match status" value="1"/>
</dbReference>
<feature type="domain" description="XPG-I" evidence="1">
    <location>
        <begin position="1"/>
        <end position="82"/>
    </location>
</feature>